<proteinExistence type="predicted"/>
<evidence type="ECO:0000313" key="5">
    <source>
        <dbReference type="Proteomes" id="UP000254060"/>
    </source>
</evidence>
<gene>
    <name evidence="4" type="ORF">NCTC13163_02547</name>
</gene>
<sequence>MLIIKHGQTKALIEQARHVREVVFIEEQGIDPELEYDDLDPVCVHVVGTVDDNPVTTARLRPIEDGVGKVERVATLKTARGNGYAQEVMFEIERVANGQGIHTLKLGAQLTALPFYERLGYEPYGDEFLDADIPHRMMKKAW</sequence>
<feature type="domain" description="N-acetyltransferase" evidence="3">
    <location>
        <begin position="2"/>
        <end position="142"/>
    </location>
</feature>
<reference evidence="4 5" key="1">
    <citation type="submission" date="2018-06" db="EMBL/GenBank/DDBJ databases">
        <authorList>
            <consortium name="Pathogen Informatics"/>
            <person name="Doyle S."/>
        </authorList>
    </citation>
    <scope>NUCLEOTIDE SEQUENCE [LARGE SCALE GENOMIC DNA]</scope>
    <source>
        <strain evidence="4 5">NCTC13163</strain>
    </source>
</reference>
<dbReference type="CDD" id="cd04301">
    <property type="entry name" value="NAT_SF"/>
    <property type="match status" value="1"/>
</dbReference>
<dbReference type="PANTHER" id="PTHR43877">
    <property type="entry name" value="AMINOALKYLPHOSPHONATE N-ACETYLTRANSFERASE-RELATED-RELATED"/>
    <property type="match status" value="1"/>
</dbReference>
<name>A0A377FXB2_9BACL</name>
<organism evidence="4 5">
    <name type="scientific">Exiguobacterium aurantiacum</name>
    <dbReference type="NCBI Taxonomy" id="33987"/>
    <lineage>
        <taxon>Bacteria</taxon>
        <taxon>Bacillati</taxon>
        <taxon>Bacillota</taxon>
        <taxon>Bacilli</taxon>
        <taxon>Bacillales</taxon>
        <taxon>Bacillales Family XII. Incertae Sedis</taxon>
        <taxon>Exiguobacterium</taxon>
    </lineage>
</organism>
<keyword evidence="1 4" id="KW-0808">Transferase</keyword>
<evidence type="ECO:0000256" key="1">
    <source>
        <dbReference type="ARBA" id="ARBA00022679"/>
    </source>
</evidence>
<dbReference type="InterPro" id="IPR016181">
    <property type="entry name" value="Acyl_CoA_acyltransferase"/>
</dbReference>
<dbReference type="AlphaFoldDB" id="A0A377FXB2"/>
<accession>A0A377FXB2</accession>
<dbReference type="SUPFAM" id="SSF55729">
    <property type="entry name" value="Acyl-CoA N-acyltransferases (Nat)"/>
    <property type="match status" value="1"/>
</dbReference>
<keyword evidence="2 4" id="KW-0012">Acyltransferase</keyword>
<evidence type="ECO:0000256" key="2">
    <source>
        <dbReference type="ARBA" id="ARBA00023315"/>
    </source>
</evidence>
<evidence type="ECO:0000313" key="4">
    <source>
        <dbReference type="EMBL" id="STO09146.1"/>
    </source>
</evidence>
<dbReference type="STRING" id="1397694.GCA_000702585_03031"/>
<dbReference type="Proteomes" id="UP000254060">
    <property type="component" value="Unassembled WGS sequence"/>
</dbReference>
<dbReference type="EMBL" id="UGGP01000001">
    <property type="protein sequence ID" value="STO09146.1"/>
    <property type="molecule type" value="Genomic_DNA"/>
</dbReference>
<dbReference type="InterPro" id="IPR050832">
    <property type="entry name" value="Bact_Acetyltransf"/>
</dbReference>
<dbReference type="InterPro" id="IPR000182">
    <property type="entry name" value="GNAT_dom"/>
</dbReference>
<evidence type="ECO:0000259" key="3">
    <source>
        <dbReference type="PROSITE" id="PS51186"/>
    </source>
</evidence>
<dbReference type="PROSITE" id="PS51186">
    <property type="entry name" value="GNAT"/>
    <property type="match status" value="1"/>
</dbReference>
<dbReference type="OrthoDB" id="9796171at2"/>
<dbReference type="GO" id="GO:0016747">
    <property type="term" value="F:acyltransferase activity, transferring groups other than amino-acyl groups"/>
    <property type="evidence" value="ECO:0007669"/>
    <property type="project" value="InterPro"/>
</dbReference>
<dbReference type="Gene3D" id="3.40.630.30">
    <property type="match status" value="1"/>
</dbReference>
<dbReference type="PANTHER" id="PTHR43877:SF2">
    <property type="entry name" value="AMINOALKYLPHOSPHONATE N-ACETYLTRANSFERASE-RELATED"/>
    <property type="match status" value="1"/>
</dbReference>
<dbReference type="Pfam" id="PF13673">
    <property type="entry name" value="Acetyltransf_10"/>
    <property type="match status" value="1"/>
</dbReference>
<protein>
    <submittedName>
        <fullName evidence="4">Putative acyltransferase</fullName>
    </submittedName>
</protein>
<dbReference type="RefSeq" id="WP_029336040.1">
    <property type="nucleotide sequence ID" value="NZ_UGGP01000001.1"/>
</dbReference>